<reference evidence="6 7" key="1">
    <citation type="journal article" date="2016" name="Genome Biol. Evol.">
        <title>Divergent and convergent evolution of fungal pathogenicity.</title>
        <authorList>
            <person name="Shang Y."/>
            <person name="Xiao G."/>
            <person name="Zheng P."/>
            <person name="Cen K."/>
            <person name="Zhan S."/>
            <person name="Wang C."/>
        </authorList>
    </citation>
    <scope>NUCLEOTIDE SEQUENCE [LARGE SCALE GENOMIC DNA]</scope>
    <source>
        <strain evidence="6 7">RCEF 1005</strain>
    </source>
</reference>
<dbReference type="Pfam" id="PF07690">
    <property type="entry name" value="MFS_1"/>
    <property type="match status" value="1"/>
</dbReference>
<evidence type="ECO:0000256" key="3">
    <source>
        <dbReference type="ARBA" id="ARBA00022989"/>
    </source>
</evidence>
<comment type="subcellular location">
    <subcellularLocation>
        <location evidence="1">Membrane</location>
        <topology evidence="1">Multi-pass membrane protein</topology>
    </subcellularLocation>
</comment>
<accession>A0A162KK04</accession>
<dbReference type="SUPFAM" id="SSF103473">
    <property type="entry name" value="MFS general substrate transporter"/>
    <property type="match status" value="1"/>
</dbReference>
<keyword evidence="2 5" id="KW-0812">Transmembrane</keyword>
<keyword evidence="4 5" id="KW-0472">Membrane</keyword>
<proteinExistence type="predicted"/>
<evidence type="ECO:0000313" key="7">
    <source>
        <dbReference type="Proteomes" id="UP000076881"/>
    </source>
</evidence>
<sequence>MTDHGDSEPLLAGASVERSPVSRRTFWRVVLLSYTMLFCSQLYASSFNTVLFETLEGLLCRDMYDDVGDPLADPRCKGEAVQSELSLLTSIEASFEMIPPMLCGIVYGLVADVYGRRPILMLSTFGAVLYGALDIAVCWFHDYISIKFFWAVPAVYFFTGGALVSASINYTIVTDIVPKSQRSAVFLAISSAFLIGAFLSAYLAAALLPLGHYPAMCALILIQIVGLFAACLMPETIAIGEKPHDTVEDATPFSKKLSARVAELRAQSVSSLRDMFWGSNTKLTLLLLSTLFTGVGKQLVGSVMKQYAVKRYELSWARAGIILSYANLLRLALCFGGIPLLAAALRRAKVLPITQDAWISRISVLVAVMCSCLAGAATDVGAFTVSVILYAFSYCLEPTVRSLVVSMGRDAGTGSIVSAMEVLTAVSIAIAGPIIAATFRLGMKLGGDWIGLPMYIGGGIMVPGALILWLMRFDEEIAEELAEESDGLL</sequence>
<feature type="transmembrane region" description="Helical" evidence="5">
    <location>
        <begin position="412"/>
        <end position="437"/>
    </location>
</feature>
<dbReference type="EMBL" id="AZHF01000002">
    <property type="protein sequence ID" value="OAA80236.1"/>
    <property type="molecule type" value="Genomic_DNA"/>
</dbReference>
<gene>
    <name evidence="6" type="ORF">LEL_03722</name>
</gene>
<feature type="transmembrane region" description="Helical" evidence="5">
    <location>
        <begin position="364"/>
        <end position="392"/>
    </location>
</feature>
<comment type="caution">
    <text evidence="6">The sequence shown here is derived from an EMBL/GenBank/DDBJ whole genome shotgun (WGS) entry which is preliminary data.</text>
</comment>
<feature type="transmembrane region" description="Helical" evidence="5">
    <location>
        <begin position="283"/>
        <end position="300"/>
    </location>
</feature>
<feature type="transmembrane region" description="Helical" evidence="5">
    <location>
        <begin position="97"/>
        <end position="115"/>
    </location>
</feature>
<dbReference type="InterPro" id="IPR036259">
    <property type="entry name" value="MFS_trans_sf"/>
</dbReference>
<dbReference type="InterPro" id="IPR011701">
    <property type="entry name" value="MFS"/>
</dbReference>
<evidence type="ECO:0000256" key="4">
    <source>
        <dbReference type="ARBA" id="ARBA00023136"/>
    </source>
</evidence>
<feature type="transmembrane region" description="Helical" evidence="5">
    <location>
        <begin position="25"/>
        <end position="44"/>
    </location>
</feature>
<feature type="transmembrane region" description="Helical" evidence="5">
    <location>
        <begin position="122"/>
        <end position="142"/>
    </location>
</feature>
<feature type="transmembrane region" description="Helical" evidence="5">
    <location>
        <begin position="184"/>
        <end position="207"/>
    </location>
</feature>
<dbReference type="Gene3D" id="1.20.1250.20">
    <property type="entry name" value="MFS general substrate transporter like domains"/>
    <property type="match status" value="1"/>
</dbReference>
<evidence type="ECO:0000256" key="2">
    <source>
        <dbReference type="ARBA" id="ARBA00022692"/>
    </source>
</evidence>
<keyword evidence="3 5" id="KW-1133">Transmembrane helix</keyword>
<feature type="transmembrane region" description="Helical" evidence="5">
    <location>
        <begin position="449"/>
        <end position="471"/>
    </location>
</feature>
<name>A0A162KK04_CORDF</name>
<dbReference type="Proteomes" id="UP000076881">
    <property type="component" value="Unassembled WGS sequence"/>
</dbReference>
<feature type="transmembrane region" description="Helical" evidence="5">
    <location>
        <begin position="320"/>
        <end position="343"/>
    </location>
</feature>
<dbReference type="PANTHER" id="PTHR23507">
    <property type="entry name" value="ZGC:174356"/>
    <property type="match status" value="1"/>
</dbReference>
<dbReference type="GO" id="GO:0016020">
    <property type="term" value="C:membrane"/>
    <property type="evidence" value="ECO:0007669"/>
    <property type="project" value="UniProtKB-SubCell"/>
</dbReference>
<dbReference type="OrthoDB" id="4867459at2759"/>
<dbReference type="GO" id="GO:0022857">
    <property type="term" value="F:transmembrane transporter activity"/>
    <property type="evidence" value="ECO:0007669"/>
    <property type="project" value="InterPro"/>
</dbReference>
<evidence type="ECO:0000313" key="6">
    <source>
        <dbReference type="EMBL" id="OAA80236.1"/>
    </source>
</evidence>
<organism evidence="6 7">
    <name type="scientific">Akanthomyces lecanii RCEF 1005</name>
    <dbReference type="NCBI Taxonomy" id="1081108"/>
    <lineage>
        <taxon>Eukaryota</taxon>
        <taxon>Fungi</taxon>
        <taxon>Dikarya</taxon>
        <taxon>Ascomycota</taxon>
        <taxon>Pezizomycotina</taxon>
        <taxon>Sordariomycetes</taxon>
        <taxon>Hypocreomycetidae</taxon>
        <taxon>Hypocreales</taxon>
        <taxon>Cordycipitaceae</taxon>
        <taxon>Akanthomyces</taxon>
        <taxon>Cordyceps confragosa</taxon>
    </lineage>
</organism>
<protein>
    <submittedName>
        <fullName evidence="6">Major facilitator superfamily domain, general substrate transporter</fullName>
    </submittedName>
</protein>
<evidence type="ECO:0000256" key="5">
    <source>
        <dbReference type="SAM" id="Phobius"/>
    </source>
</evidence>
<evidence type="ECO:0000256" key="1">
    <source>
        <dbReference type="ARBA" id="ARBA00004141"/>
    </source>
</evidence>
<feature type="transmembrane region" description="Helical" evidence="5">
    <location>
        <begin position="213"/>
        <end position="233"/>
    </location>
</feature>
<dbReference type="AlphaFoldDB" id="A0A162KK04"/>
<feature type="transmembrane region" description="Helical" evidence="5">
    <location>
        <begin position="148"/>
        <end position="172"/>
    </location>
</feature>
<dbReference type="PANTHER" id="PTHR23507:SF1">
    <property type="entry name" value="FI18259P1-RELATED"/>
    <property type="match status" value="1"/>
</dbReference>
<keyword evidence="7" id="KW-1185">Reference proteome</keyword>